<organism evidence="10">
    <name type="scientific">uncultured Nitrospirae bacterium Rifle_16ft_4_minimus_38035</name>
    <dbReference type="NCBI Taxonomy" id="1665130"/>
    <lineage>
        <taxon>Bacteria</taxon>
        <taxon>Pseudomonadati</taxon>
        <taxon>Nitrospirota</taxon>
        <taxon>environmental samples</taxon>
    </lineage>
</organism>
<evidence type="ECO:0000313" key="10">
    <source>
        <dbReference type="EMBL" id="AKQ03455.1"/>
    </source>
</evidence>
<keyword evidence="5 7" id="KW-0687">Ribonucleoprotein</keyword>
<dbReference type="GO" id="GO:0003735">
    <property type="term" value="F:structural constituent of ribosome"/>
    <property type="evidence" value="ECO:0007669"/>
    <property type="project" value="InterPro"/>
</dbReference>
<dbReference type="InterPro" id="IPR027437">
    <property type="entry name" value="Rbsml_uS13_C"/>
</dbReference>
<reference evidence="10" key="1">
    <citation type="journal article" date="2015" name="ISME J.">
        <title>Aquifer environment selects for microbial species cohorts in sediment and groundwater.</title>
        <authorList>
            <person name="Hug L.A."/>
            <person name="Thomas B.C."/>
            <person name="Brown C.T."/>
            <person name="Frischkorn K.R."/>
            <person name="Williams K.H."/>
            <person name="Tringe S.G."/>
            <person name="Banfield J.F."/>
        </authorList>
    </citation>
    <scope>NUCLEOTIDE SEQUENCE</scope>
</reference>
<dbReference type="InterPro" id="IPR019980">
    <property type="entry name" value="Ribosomal_uS13_bac-type"/>
</dbReference>
<dbReference type="Gene3D" id="4.10.910.10">
    <property type="entry name" value="30s ribosomal protein s13, domain 2"/>
    <property type="match status" value="1"/>
</dbReference>
<dbReference type="EMBL" id="KT007013">
    <property type="protein sequence ID" value="AKQ03455.1"/>
    <property type="molecule type" value="Genomic_DNA"/>
</dbReference>
<dbReference type="FunFam" id="1.10.8.50:FF:000001">
    <property type="entry name" value="30S ribosomal protein S13"/>
    <property type="match status" value="1"/>
</dbReference>
<gene>
    <name evidence="7" type="primary">rpsM</name>
</gene>
<dbReference type="GO" id="GO:0005829">
    <property type="term" value="C:cytosol"/>
    <property type="evidence" value="ECO:0007669"/>
    <property type="project" value="TreeGrafter"/>
</dbReference>
<keyword evidence="3 7" id="KW-0694">RNA-binding</keyword>
<evidence type="ECO:0000256" key="3">
    <source>
        <dbReference type="ARBA" id="ARBA00022884"/>
    </source>
</evidence>
<comment type="subunit">
    <text evidence="7">Part of the 30S ribosomal subunit. Forms a loose heterodimer with protein S19. Forms two bridges to the 50S subunit in the 70S ribosome.</text>
</comment>
<evidence type="ECO:0000256" key="7">
    <source>
        <dbReference type="HAMAP-Rule" id="MF_01315"/>
    </source>
</evidence>
<evidence type="ECO:0000256" key="1">
    <source>
        <dbReference type="ARBA" id="ARBA00008080"/>
    </source>
</evidence>
<name>A0A0H4T9L5_9BACT</name>
<dbReference type="NCBIfam" id="TIGR03631">
    <property type="entry name" value="uS13_bact"/>
    <property type="match status" value="1"/>
</dbReference>
<dbReference type="GO" id="GO:0006412">
    <property type="term" value="P:translation"/>
    <property type="evidence" value="ECO:0007669"/>
    <property type="project" value="UniProtKB-UniRule"/>
</dbReference>
<evidence type="ECO:0000256" key="9">
    <source>
        <dbReference type="SAM" id="MobiDB-lite"/>
    </source>
</evidence>
<evidence type="ECO:0000256" key="8">
    <source>
        <dbReference type="RuleBase" id="RU003830"/>
    </source>
</evidence>
<dbReference type="PROSITE" id="PS50159">
    <property type="entry name" value="RIBOSOMAL_S13_2"/>
    <property type="match status" value="1"/>
</dbReference>
<dbReference type="FunFam" id="4.10.910.10:FF:000001">
    <property type="entry name" value="30S ribosomal protein S13"/>
    <property type="match status" value="1"/>
</dbReference>
<dbReference type="GO" id="GO:0015935">
    <property type="term" value="C:small ribosomal subunit"/>
    <property type="evidence" value="ECO:0007669"/>
    <property type="project" value="TreeGrafter"/>
</dbReference>
<evidence type="ECO:0000256" key="2">
    <source>
        <dbReference type="ARBA" id="ARBA00022730"/>
    </source>
</evidence>
<evidence type="ECO:0000256" key="5">
    <source>
        <dbReference type="ARBA" id="ARBA00023274"/>
    </source>
</evidence>
<proteinExistence type="inferred from homology"/>
<dbReference type="GO" id="GO:0000049">
    <property type="term" value="F:tRNA binding"/>
    <property type="evidence" value="ECO:0007669"/>
    <property type="project" value="UniProtKB-UniRule"/>
</dbReference>
<accession>A0A0H4T9L5</accession>
<protein>
    <recommendedName>
        <fullName evidence="6 7">Small ribosomal subunit protein uS13</fullName>
    </recommendedName>
</protein>
<dbReference type="PANTHER" id="PTHR10871">
    <property type="entry name" value="30S RIBOSOMAL PROTEIN S13/40S RIBOSOMAL PROTEIN S18"/>
    <property type="match status" value="1"/>
</dbReference>
<dbReference type="GO" id="GO:0019843">
    <property type="term" value="F:rRNA binding"/>
    <property type="evidence" value="ECO:0007669"/>
    <property type="project" value="UniProtKB-UniRule"/>
</dbReference>
<dbReference type="InterPro" id="IPR001892">
    <property type="entry name" value="Ribosomal_uS13"/>
</dbReference>
<keyword evidence="2 7" id="KW-0699">rRNA-binding</keyword>
<dbReference type="AlphaFoldDB" id="A0A0H4T9L5"/>
<dbReference type="InterPro" id="IPR010979">
    <property type="entry name" value="Ribosomal_uS13-like_H2TH"/>
</dbReference>
<feature type="region of interest" description="Disordered" evidence="9">
    <location>
        <begin position="89"/>
        <end position="125"/>
    </location>
</feature>
<dbReference type="PIRSF" id="PIRSF002134">
    <property type="entry name" value="Ribosomal_S13"/>
    <property type="match status" value="1"/>
</dbReference>
<sequence length="125" mass="14349">MARIEGVDLPGNKRVEVGLTYIYGIGRNASRKILSSTKIDMNRKIKDLTDEEVVKIRDEIDKNMTVEGDLRRKVAMNIKRLIDIGSYRGSRHRRALPSRGQRTKTNARTRKGPRRTIGTKKKETK</sequence>
<dbReference type="Pfam" id="PF00416">
    <property type="entry name" value="Ribosomal_S13"/>
    <property type="match status" value="1"/>
</dbReference>
<dbReference type="Gene3D" id="1.10.8.50">
    <property type="match status" value="1"/>
</dbReference>
<evidence type="ECO:0000256" key="4">
    <source>
        <dbReference type="ARBA" id="ARBA00022980"/>
    </source>
</evidence>
<comment type="similarity">
    <text evidence="1 7 8">Belongs to the universal ribosomal protein uS13 family.</text>
</comment>
<dbReference type="SUPFAM" id="SSF46946">
    <property type="entry name" value="S13-like H2TH domain"/>
    <property type="match status" value="1"/>
</dbReference>
<comment type="function">
    <text evidence="7">Located at the top of the head of the 30S subunit, it contacts several helices of the 16S rRNA. In the 70S ribosome it contacts the 23S rRNA (bridge B1a) and protein L5 of the 50S subunit (bridge B1b), connecting the 2 subunits; these bridges are implicated in subunit movement. Contacts the tRNAs in the A and P-sites.</text>
</comment>
<dbReference type="HAMAP" id="MF_01315">
    <property type="entry name" value="Ribosomal_uS13"/>
    <property type="match status" value="1"/>
</dbReference>
<keyword evidence="7" id="KW-0820">tRNA-binding</keyword>
<dbReference type="PANTHER" id="PTHR10871:SF1">
    <property type="entry name" value="SMALL RIBOSOMAL SUBUNIT PROTEIN US13M"/>
    <property type="match status" value="1"/>
</dbReference>
<keyword evidence="4 7" id="KW-0689">Ribosomal protein</keyword>
<evidence type="ECO:0000256" key="6">
    <source>
        <dbReference type="ARBA" id="ARBA00035166"/>
    </source>
</evidence>